<accession>A0ABS3Q211</accession>
<dbReference type="EMBL" id="JAGETV010000002">
    <property type="protein sequence ID" value="MBO1926311.1"/>
    <property type="molecule type" value="Genomic_DNA"/>
</dbReference>
<proteinExistence type="inferred from homology"/>
<dbReference type="InterPro" id="IPR041561">
    <property type="entry name" value="PglD_N"/>
</dbReference>
<keyword evidence="6" id="KW-1185">Reference proteome</keyword>
<dbReference type="Gene3D" id="2.160.10.10">
    <property type="entry name" value="Hexapeptide repeat proteins"/>
    <property type="match status" value="1"/>
</dbReference>
<evidence type="ECO:0000256" key="2">
    <source>
        <dbReference type="ARBA" id="ARBA00022679"/>
    </source>
</evidence>
<dbReference type="PANTHER" id="PTHR43300:SF7">
    <property type="entry name" value="UDP-N-ACETYLBACILLOSAMINE N-ACETYLTRANSFERASE"/>
    <property type="match status" value="1"/>
</dbReference>
<evidence type="ECO:0000259" key="4">
    <source>
        <dbReference type="Pfam" id="PF17836"/>
    </source>
</evidence>
<sequence>MKHLAILGASGHGKVVAEIAELNGWKVSFFDDAHPNLTQIEHWSVEGTTQDLIDSVSVFQGCFIAIGNNAIRITKQVELSALGFHFPVLIHPAAIVSRLAKLEAGTVVMAGAVINPFAKIGQACIINTASTIDHDCVLADGVHVSPGANLAGAVEVGHCSWVGIGSKVKQCIKIGHHVVVGAGAAVVSDISDHQIVVGVPAKPKTSKC</sequence>
<dbReference type="InterPro" id="IPR011004">
    <property type="entry name" value="Trimer_LpxA-like_sf"/>
</dbReference>
<dbReference type="InterPro" id="IPR050179">
    <property type="entry name" value="Trans_hexapeptide_repeat"/>
</dbReference>
<reference evidence="5 6" key="1">
    <citation type="submission" date="2021-03" db="EMBL/GenBank/DDBJ databases">
        <title>Thiomicrorhabdus sp.nov.,novel sulfur-oxidizing bacteria isolated from coastal sediment.</title>
        <authorList>
            <person name="Liu X."/>
        </authorList>
    </citation>
    <scope>NUCLEOTIDE SEQUENCE [LARGE SCALE GENOMIC DNA]</scope>
    <source>
        <strain evidence="5 6">6S2-11</strain>
    </source>
</reference>
<comment type="similarity">
    <text evidence="1">Belongs to the transferase hexapeptide repeat family.</text>
</comment>
<keyword evidence="3" id="KW-0677">Repeat</keyword>
<dbReference type="Pfam" id="PF17836">
    <property type="entry name" value="PglD_N"/>
    <property type="match status" value="1"/>
</dbReference>
<keyword evidence="2" id="KW-0808">Transferase</keyword>
<evidence type="ECO:0000256" key="1">
    <source>
        <dbReference type="ARBA" id="ARBA00007274"/>
    </source>
</evidence>
<dbReference type="Gene3D" id="3.40.50.20">
    <property type="match status" value="1"/>
</dbReference>
<dbReference type="PROSITE" id="PS00101">
    <property type="entry name" value="HEXAPEP_TRANSFERASES"/>
    <property type="match status" value="1"/>
</dbReference>
<organism evidence="5 6">
    <name type="scientific">Thiomicrorhabdus marina</name>
    <dbReference type="NCBI Taxonomy" id="2818442"/>
    <lineage>
        <taxon>Bacteria</taxon>
        <taxon>Pseudomonadati</taxon>
        <taxon>Pseudomonadota</taxon>
        <taxon>Gammaproteobacteria</taxon>
        <taxon>Thiotrichales</taxon>
        <taxon>Piscirickettsiaceae</taxon>
        <taxon>Thiomicrorhabdus</taxon>
    </lineage>
</organism>
<comment type="caution">
    <text evidence="5">The sequence shown here is derived from an EMBL/GenBank/DDBJ whole genome shotgun (WGS) entry which is preliminary data.</text>
</comment>
<dbReference type="InterPro" id="IPR018357">
    <property type="entry name" value="Hexapep_transf_CS"/>
</dbReference>
<dbReference type="CDD" id="cd03360">
    <property type="entry name" value="LbH_AT_putative"/>
    <property type="match status" value="1"/>
</dbReference>
<protein>
    <submittedName>
        <fullName evidence="5">Acetyltransferase</fullName>
    </submittedName>
</protein>
<dbReference type="RefSeq" id="WP_208147068.1">
    <property type="nucleotide sequence ID" value="NZ_JAGETV010000002.1"/>
</dbReference>
<evidence type="ECO:0000256" key="3">
    <source>
        <dbReference type="ARBA" id="ARBA00022737"/>
    </source>
</evidence>
<dbReference type="SUPFAM" id="SSF51161">
    <property type="entry name" value="Trimeric LpxA-like enzymes"/>
    <property type="match status" value="1"/>
</dbReference>
<dbReference type="NCBIfam" id="TIGR03570">
    <property type="entry name" value="NeuD_NnaD"/>
    <property type="match status" value="1"/>
</dbReference>
<evidence type="ECO:0000313" key="5">
    <source>
        <dbReference type="EMBL" id="MBO1926311.1"/>
    </source>
</evidence>
<evidence type="ECO:0000313" key="6">
    <source>
        <dbReference type="Proteomes" id="UP000664835"/>
    </source>
</evidence>
<name>A0ABS3Q211_9GAMM</name>
<dbReference type="Proteomes" id="UP000664835">
    <property type="component" value="Unassembled WGS sequence"/>
</dbReference>
<feature type="domain" description="PglD N-terminal" evidence="4">
    <location>
        <begin position="4"/>
        <end position="73"/>
    </location>
</feature>
<gene>
    <name evidence="5" type="ORF">J3998_01870</name>
</gene>
<dbReference type="PANTHER" id="PTHR43300">
    <property type="entry name" value="ACETYLTRANSFERASE"/>
    <property type="match status" value="1"/>
</dbReference>
<dbReference type="InterPro" id="IPR020019">
    <property type="entry name" value="AcTrfase_PglD-like"/>
</dbReference>